<dbReference type="FunFam" id="3.20.20.10:FF:000003">
    <property type="entry name" value="Diaminopimelate decarboxylase"/>
    <property type="match status" value="1"/>
</dbReference>
<dbReference type="PROSITE" id="PS00878">
    <property type="entry name" value="ODR_DC_2_1"/>
    <property type="match status" value="1"/>
</dbReference>
<evidence type="ECO:0000313" key="11">
    <source>
        <dbReference type="EMBL" id="ADU64810.1"/>
    </source>
</evidence>
<feature type="binding site" evidence="5">
    <location>
        <position position="312"/>
    </location>
    <ligand>
        <name>substrate</name>
    </ligand>
</feature>
<dbReference type="PANTHER" id="PTHR43727:SF2">
    <property type="entry name" value="GROUP IV DECARBOXYLASE"/>
    <property type="match status" value="1"/>
</dbReference>
<keyword evidence="5 8" id="KW-0457">Lysine biosynthesis</keyword>
<feature type="binding site" evidence="5">
    <location>
        <position position="371"/>
    </location>
    <ligand>
        <name>pyridoxal 5'-phosphate</name>
        <dbReference type="ChEBI" id="CHEBI:597326"/>
    </ligand>
</feature>
<dbReference type="GO" id="GO:0008836">
    <property type="term" value="F:diaminopimelate decarboxylase activity"/>
    <property type="evidence" value="ECO:0007669"/>
    <property type="project" value="UniProtKB-UniRule"/>
</dbReference>
<dbReference type="InParanoid" id="E6W4T2"/>
<feature type="domain" description="Orn/DAP/Arg decarboxylase 2 N-terminal" evidence="10">
    <location>
        <begin position="36"/>
        <end position="279"/>
    </location>
</feature>
<dbReference type="NCBIfam" id="TIGR01048">
    <property type="entry name" value="lysA"/>
    <property type="match status" value="1"/>
</dbReference>
<dbReference type="Pfam" id="PF00278">
    <property type="entry name" value="Orn_DAP_Arg_deC"/>
    <property type="match status" value="1"/>
</dbReference>
<comment type="pathway">
    <text evidence="5 8">Amino-acid biosynthesis; L-lysine biosynthesis via DAP pathway; L-lysine from DL-2,6-diaminopimelate: step 1/1.</text>
</comment>
<name>E6W4T2_DESIS</name>
<dbReference type="EC" id="4.1.1.20" evidence="5 6"/>
<dbReference type="RefSeq" id="WP_013504699.1">
    <property type="nucleotide sequence ID" value="NC_014836.1"/>
</dbReference>
<comment type="function">
    <text evidence="5">Specifically catalyzes the decarboxylation of meso-diaminopimelate (meso-DAP) to L-lysine.</text>
</comment>
<keyword evidence="5" id="KW-0028">Amino-acid biosynthesis</keyword>
<reference evidence="11 12" key="1">
    <citation type="submission" date="2010-12" db="EMBL/GenBank/DDBJ databases">
        <title>Complete sequence of Desulfurispirillum indicum S5.</title>
        <authorList>
            <consortium name="US DOE Joint Genome Institute"/>
            <person name="Lucas S."/>
            <person name="Copeland A."/>
            <person name="Lapidus A."/>
            <person name="Cheng J.-F."/>
            <person name="Goodwin L."/>
            <person name="Pitluck S."/>
            <person name="Chertkov O."/>
            <person name="Held B."/>
            <person name="Detter J.C."/>
            <person name="Han C."/>
            <person name="Tapia R."/>
            <person name="Land M."/>
            <person name="Hauser L."/>
            <person name="Kyrpides N."/>
            <person name="Ivanova N."/>
            <person name="Mikhailova N."/>
            <person name="Haggblom M."/>
            <person name="Rauschenbach I."/>
            <person name="Bini E."/>
            <person name="Woyke T."/>
        </authorList>
    </citation>
    <scope>NUCLEOTIDE SEQUENCE [LARGE SCALE GENOMIC DNA]</scope>
    <source>
        <strain evidence="12">ATCC BAA-1389 / DSM 22839 / S5</strain>
    </source>
</reference>
<dbReference type="CDD" id="cd06828">
    <property type="entry name" value="PLPDE_III_DapDC"/>
    <property type="match status" value="1"/>
</dbReference>
<dbReference type="SUPFAM" id="SSF51419">
    <property type="entry name" value="PLP-binding barrel"/>
    <property type="match status" value="1"/>
</dbReference>
<dbReference type="InterPro" id="IPR002986">
    <property type="entry name" value="DAP_deCOOHase_LysA"/>
</dbReference>
<comment type="similarity">
    <text evidence="5">Belongs to the Orn/Lys/Arg decarboxylase class-II family. LysA subfamily.</text>
</comment>
<evidence type="ECO:0000256" key="2">
    <source>
        <dbReference type="ARBA" id="ARBA00022793"/>
    </source>
</evidence>
<dbReference type="PRINTS" id="PR01181">
    <property type="entry name" value="DAPDCRBXLASE"/>
</dbReference>
<feature type="binding site" evidence="5">
    <location>
        <position position="239"/>
    </location>
    <ligand>
        <name>pyridoxal 5'-phosphate</name>
        <dbReference type="ChEBI" id="CHEBI:597326"/>
    </ligand>
</feature>
<evidence type="ECO:0000256" key="4">
    <source>
        <dbReference type="ARBA" id="ARBA00023239"/>
    </source>
</evidence>
<evidence type="ECO:0000256" key="6">
    <source>
        <dbReference type="NCBIfam" id="TIGR01048"/>
    </source>
</evidence>
<dbReference type="PRINTS" id="PR01179">
    <property type="entry name" value="ODADCRBXLASE"/>
</dbReference>
<dbReference type="HAMAP" id="MF_02120">
    <property type="entry name" value="LysA"/>
    <property type="match status" value="1"/>
</dbReference>
<dbReference type="EMBL" id="CP002432">
    <property type="protein sequence ID" value="ADU64810.1"/>
    <property type="molecule type" value="Genomic_DNA"/>
</dbReference>
<feature type="binding site" evidence="5">
    <location>
        <begin position="273"/>
        <end position="276"/>
    </location>
    <ligand>
        <name>pyridoxal 5'-phosphate</name>
        <dbReference type="ChEBI" id="CHEBI:597326"/>
    </ligand>
</feature>
<feature type="domain" description="Orn/DAP/Arg decarboxylase 2 C-terminal" evidence="9">
    <location>
        <begin position="30"/>
        <end position="369"/>
    </location>
</feature>
<organism evidence="11 12">
    <name type="scientific">Desulfurispirillum indicum (strain ATCC BAA-1389 / DSM 22839 / S5)</name>
    <dbReference type="NCBI Taxonomy" id="653733"/>
    <lineage>
        <taxon>Bacteria</taxon>
        <taxon>Pseudomonadati</taxon>
        <taxon>Chrysiogenota</taxon>
        <taxon>Chrysiogenia</taxon>
        <taxon>Chrysiogenales</taxon>
        <taxon>Chrysiogenaceae</taxon>
        <taxon>Desulfurispirillum</taxon>
    </lineage>
</organism>
<comment type="catalytic activity">
    <reaction evidence="5 8">
        <text>meso-2,6-diaminopimelate + H(+) = L-lysine + CO2</text>
        <dbReference type="Rhea" id="RHEA:15101"/>
        <dbReference type="ChEBI" id="CHEBI:15378"/>
        <dbReference type="ChEBI" id="CHEBI:16526"/>
        <dbReference type="ChEBI" id="CHEBI:32551"/>
        <dbReference type="ChEBI" id="CHEBI:57791"/>
        <dbReference type="EC" id="4.1.1.20"/>
    </reaction>
</comment>
<dbReference type="Proteomes" id="UP000002572">
    <property type="component" value="Chromosome"/>
</dbReference>
<dbReference type="GO" id="GO:0009089">
    <property type="term" value="P:lysine biosynthetic process via diaminopimelate"/>
    <property type="evidence" value="ECO:0007669"/>
    <property type="project" value="UniProtKB-UniRule"/>
</dbReference>
<feature type="binding site" evidence="5">
    <location>
        <position position="316"/>
    </location>
    <ligand>
        <name>substrate</name>
    </ligand>
</feature>
<dbReference type="GO" id="GO:0030170">
    <property type="term" value="F:pyridoxal phosphate binding"/>
    <property type="evidence" value="ECO:0007669"/>
    <property type="project" value="UniProtKB-UniRule"/>
</dbReference>
<dbReference type="InterPro" id="IPR022643">
    <property type="entry name" value="De-COase2_C"/>
</dbReference>
<dbReference type="InterPro" id="IPR009006">
    <property type="entry name" value="Ala_racemase/Decarboxylase_C"/>
</dbReference>
<dbReference type="InterPro" id="IPR000183">
    <property type="entry name" value="Orn/DAP/Arg_de-COase"/>
</dbReference>
<dbReference type="InterPro" id="IPR029066">
    <property type="entry name" value="PLP-binding_barrel"/>
</dbReference>
<evidence type="ECO:0000256" key="3">
    <source>
        <dbReference type="ARBA" id="ARBA00022898"/>
    </source>
</evidence>
<feature type="binding site" evidence="5">
    <location>
        <position position="371"/>
    </location>
    <ligand>
        <name>substrate</name>
    </ligand>
</feature>
<feature type="active site" description="Proton donor" evidence="7">
    <location>
        <position position="342"/>
    </location>
</feature>
<evidence type="ECO:0000259" key="9">
    <source>
        <dbReference type="Pfam" id="PF00278"/>
    </source>
</evidence>
<accession>E6W4T2</accession>
<dbReference type="PANTHER" id="PTHR43727">
    <property type="entry name" value="DIAMINOPIMELATE DECARBOXYLASE"/>
    <property type="match status" value="1"/>
</dbReference>
<keyword evidence="4 5" id="KW-0456">Lyase</keyword>
<dbReference type="Gene3D" id="2.40.37.10">
    <property type="entry name" value="Lyase, Ornithine Decarboxylase, Chain A, domain 1"/>
    <property type="match status" value="1"/>
</dbReference>
<dbReference type="InterPro" id="IPR022657">
    <property type="entry name" value="De-COase2_CS"/>
</dbReference>
<dbReference type="SUPFAM" id="SSF50621">
    <property type="entry name" value="Alanine racemase C-terminal domain-like"/>
    <property type="match status" value="1"/>
</dbReference>
<dbReference type="FunCoup" id="E6W4T2">
    <property type="interactions" value="393"/>
</dbReference>
<dbReference type="Pfam" id="PF02784">
    <property type="entry name" value="Orn_Arg_deC_N"/>
    <property type="match status" value="1"/>
</dbReference>
<dbReference type="PROSITE" id="PS00879">
    <property type="entry name" value="ODR_DC_2_2"/>
    <property type="match status" value="1"/>
</dbReference>
<keyword evidence="2 5" id="KW-0210">Decarboxylase</keyword>
<evidence type="ECO:0000256" key="8">
    <source>
        <dbReference type="RuleBase" id="RU003738"/>
    </source>
</evidence>
<dbReference type="KEGG" id="din:Selin_0051"/>
<comment type="subunit">
    <text evidence="5">Homodimer.</text>
</comment>
<dbReference type="Gene3D" id="3.20.20.10">
    <property type="entry name" value="Alanine racemase"/>
    <property type="match status" value="1"/>
</dbReference>
<keyword evidence="12" id="KW-1185">Reference proteome</keyword>
<feature type="binding site" evidence="5">
    <location>
        <position position="343"/>
    </location>
    <ligand>
        <name>substrate</name>
    </ligand>
</feature>
<dbReference type="UniPathway" id="UPA00034">
    <property type="reaction ID" value="UER00027"/>
</dbReference>
<dbReference type="eggNOG" id="COG0019">
    <property type="taxonomic scope" value="Bacteria"/>
</dbReference>
<evidence type="ECO:0000256" key="7">
    <source>
        <dbReference type="PIRSR" id="PIRSR600183-50"/>
    </source>
</evidence>
<dbReference type="InterPro" id="IPR022644">
    <property type="entry name" value="De-COase2_N"/>
</dbReference>
<feature type="modified residue" description="N6-(pyridoxal phosphate)lysine" evidence="5 7">
    <location>
        <position position="60"/>
    </location>
</feature>
<keyword evidence="3 5" id="KW-0663">Pyridoxal phosphate</keyword>
<dbReference type="AlphaFoldDB" id="E6W4T2"/>
<dbReference type="OrthoDB" id="9802241at2"/>
<evidence type="ECO:0000313" key="12">
    <source>
        <dbReference type="Proteomes" id="UP000002572"/>
    </source>
</evidence>
<evidence type="ECO:0000256" key="5">
    <source>
        <dbReference type="HAMAP-Rule" id="MF_02120"/>
    </source>
</evidence>
<sequence length="414" mass="45852">MDFFTYHNGELHCEEVPLSRIAQEVGTPVYVYSQRTLERHAQVFTQAFANLNAMICFAVKSNSNIHILRVLAEQGIGADIVSGGELYRALKAGIPREKILFAGVGKKADEMEYALSEDIFMFNVESMEELDLLQATAKRLNKTASVALRVNPDVDARTHPYISTGLKENKFGIPMESALESYRYAHSLSCIRVRGIHCHIGSQLTAIEPFVDAFVIIKNLVRELLSENIPIEYIDMGGGLGITYDQEKPPLPTELAAAIAPHLKEVPCRLILEPGRAIAGNTGAFLTRVLFTKDNGSRKFLIVDGAMNDLARPSLYGSFHDIRPAVVREGNTEVVDIVGPVCESGDFFAKNRPLPPCHPGDILSLMSAGAYGFTMSSNYNSRPRAAEVLVSGDRYRVIRQRETYEDLTRLEELS</sequence>
<feature type="binding site" evidence="5">
    <location>
        <position position="276"/>
    </location>
    <ligand>
        <name>substrate</name>
    </ligand>
</feature>
<gene>
    <name evidence="5" type="primary">lysA</name>
    <name evidence="11" type="ordered locus">Selin_0051</name>
</gene>
<dbReference type="InterPro" id="IPR022653">
    <property type="entry name" value="De-COase2_pyr-phos_BS"/>
</dbReference>
<proteinExistence type="inferred from homology"/>
<dbReference type="STRING" id="653733.Selin_0051"/>
<protein>
    <recommendedName>
        <fullName evidence="5 6">Diaminopimelate decarboxylase</fullName>
        <shortName evidence="5">DAP decarboxylase</shortName>
        <shortName evidence="5">DAPDC</shortName>
        <ecNumber evidence="5 6">4.1.1.20</ecNumber>
    </recommendedName>
</protein>
<comment type="cofactor">
    <cofactor evidence="1 5 7 8">
        <name>pyridoxal 5'-phosphate</name>
        <dbReference type="ChEBI" id="CHEBI:597326"/>
    </cofactor>
</comment>
<dbReference type="HOGENOM" id="CLU_026444_0_0_0"/>
<evidence type="ECO:0000256" key="1">
    <source>
        <dbReference type="ARBA" id="ARBA00001933"/>
    </source>
</evidence>
<evidence type="ECO:0000259" key="10">
    <source>
        <dbReference type="Pfam" id="PF02784"/>
    </source>
</evidence>